<proteinExistence type="predicted"/>
<evidence type="ECO:0000313" key="1">
    <source>
        <dbReference type="EMBL" id="KAL1132280.1"/>
    </source>
</evidence>
<evidence type="ECO:0000313" key="2">
    <source>
        <dbReference type="Proteomes" id="UP001558652"/>
    </source>
</evidence>
<organism evidence="1 2">
    <name type="scientific">Ranatra chinensis</name>
    <dbReference type="NCBI Taxonomy" id="642074"/>
    <lineage>
        <taxon>Eukaryota</taxon>
        <taxon>Metazoa</taxon>
        <taxon>Ecdysozoa</taxon>
        <taxon>Arthropoda</taxon>
        <taxon>Hexapoda</taxon>
        <taxon>Insecta</taxon>
        <taxon>Pterygota</taxon>
        <taxon>Neoptera</taxon>
        <taxon>Paraneoptera</taxon>
        <taxon>Hemiptera</taxon>
        <taxon>Heteroptera</taxon>
        <taxon>Panheteroptera</taxon>
        <taxon>Nepomorpha</taxon>
        <taxon>Nepidae</taxon>
        <taxon>Ranatrinae</taxon>
        <taxon>Ranatra</taxon>
    </lineage>
</organism>
<comment type="caution">
    <text evidence="1">The sequence shown here is derived from an EMBL/GenBank/DDBJ whole genome shotgun (WGS) entry which is preliminary data.</text>
</comment>
<reference evidence="1 2" key="1">
    <citation type="submission" date="2024-07" db="EMBL/GenBank/DDBJ databases">
        <title>Chromosome-level genome assembly of the water stick insect Ranatra chinensis (Heteroptera: Nepidae).</title>
        <authorList>
            <person name="Liu X."/>
        </authorList>
    </citation>
    <scope>NUCLEOTIDE SEQUENCE [LARGE SCALE GENOMIC DNA]</scope>
    <source>
        <strain evidence="1">Cailab_2021Rc</strain>
        <tissue evidence="1">Muscle</tissue>
    </source>
</reference>
<dbReference type="Proteomes" id="UP001558652">
    <property type="component" value="Unassembled WGS sequence"/>
</dbReference>
<protein>
    <submittedName>
        <fullName evidence="1">Uncharacterized protein</fullName>
    </submittedName>
</protein>
<sequence>MESQMAKSGPPQLTVVTVEAAGVATAKLAVIEELLGEAVMSELPEKLRRQLKSLADANFCVLLTQVDEEEDDCQAAKEGETGEQHRVSLRCWECGSTHLQAGSTGDRP</sequence>
<gene>
    <name evidence="1" type="ORF">AAG570_010237</name>
</gene>
<dbReference type="AlphaFoldDB" id="A0ABD0YM63"/>
<accession>A0ABD0YM63</accession>
<dbReference type="EMBL" id="JBFDAA010000005">
    <property type="protein sequence ID" value="KAL1132280.1"/>
    <property type="molecule type" value="Genomic_DNA"/>
</dbReference>
<name>A0ABD0YM63_9HEMI</name>
<keyword evidence="2" id="KW-1185">Reference proteome</keyword>